<evidence type="ECO:0000256" key="9">
    <source>
        <dbReference type="ARBA" id="ARBA00022963"/>
    </source>
</evidence>
<dbReference type="InterPro" id="IPR011053">
    <property type="entry name" value="Single_hybrid_motif"/>
</dbReference>
<evidence type="ECO:0000313" key="18">
    <source>
        <dbReference type="EMBL" id="CUH99647.1"/>
    </source>
</evidence>
<evidence type="ECO:0000256" key="13">
    <source>
        <dbReference type="ARBA" id="ARBA00049495"/>
    </source>
</evidence>
<dbReference type="InterPro" id="IPR011761">
    <property type="entry name" value="ATP-grasp"/>
</dbReference>
<keyword evidence="9" id="KW-0442">Lipid degradation</keyword>
<keyword evidence="5" id="KW-0479">Metal-binding</keyword>
<evidence type="ECO:0000256" key="3">
    <source>
        <dbReference type="ARBA" id="ARBA00013050"/>
    </source>
</evidence>
<feature type="domain" description="ATP-grasp" evidence="16">
    <location>
        <begin position="120"/>
        <end position="317"/>
    </location>
</feature>
<keyword evidence="7 14" id="KW-0067">ATP-binding</keyword>
<dbReference type="EC" id="6.4.1.3" evidence="3"/>
<dbReference type="InterPro" id="IPR041265">
    <property type="entry name" value="PCC_BT"/>
</dbReference>
<dbReference type="InterPro" id="IPR016185">
    <property type="entry name" value="PreATP-grasp_dom_sf"/>
</dbReference>
<evidence type="ECO:0000256" key="1">
    <source>
        <dbReference type="ARBA" id="ARBA00001953"/>
    </source>
</evidence>
<dbReference type="SUPFAM" id="SSF52440">
    <property type="entry name" value="PreATP-grasp domain"/>
    <property type="match status" value="1"/>
</dbReference>
<dbReference type="InterPro" id="IPR005481">
    <property type="entry name" value="BC-like_N"/>
</dbReference>
<keyword evidence="6 14" id="KW-0547">Nucleotide-binding</keyword>
<dbReference type="SUPFAM" id="SSF51246">
    <property type="entry name" value="Rudiment single hybrid motif"/>
    <property type="match status" value="1"/>
</dbReference>
<evidence type="ECO:0000259" key="16">
    <source>
        <dbReference type="PROSITE" id="PS50975"/>
    </source>
</evidence>
<protein>
    <recommendedName>
        <fullName evidence="3">propionyl-CoA carboxylase</fullName>
        <ecNumber evidence="3">6.4.1.3</ecNumber>
    </recommendedName>
</protein>
<dbReference type="FunFam" id="3.30.470.20:FF:000028">
    <property type="entry name" value="Methylcrotonoyl-CoA carboxylase subunit alpha, mitochondrial"/>
    <property type="match status" value="1"/>
</dbReference>
<dbReference type="Gene3D" id="3.30.470.20">
    <property type="entry name" value="ATP-grasp fold, B domain"/>
    <property type="match status" value="1"/>
</dbReference>
<dbReference type="PROSITE" id="PS50975">
    <property type="entry name" value="ATP_GRASP"/>
    <property type="match status" value="1"/>
</dbReference>
<dbReference type="FunFam" id="2.40.50.100:FF:000003">
    <property type="entry name" value="Acetyl-CoA carboxylase biotin carboxyl carrier protein"/>
    <property type="match status" value="1"/>
</dbReference>
<dbReference type="FunFam" id="3.40.50.20:FF:000010">
    <property type="entry name" value="Propionyl-CoA carboxylase subunit alpha"/>
    <property type="match status" value="1"/>
</dbReference>
<keyword evidence="10" id="KW-0443">Lipid metabolism</keyword>
<keyword evidence="8" id="KW-0460">Magnesium</keyword>
<dbReference type="Pfam" id="PF02786">
    <property type="entry name" value="CPSase_L_D2"/>
    <property type="match status" value="1"/>
</dbReference>
<evidence type="ECO:0000256" key="6">
    <source>
        <dbReference type="ARBA" id="ARBA00022741"/>
    </source>
</evidence>
<dbReference type="Pfam" id="PF00289">
    <property type="entry name" value="Biotin_carb_N"/>
    <property type="match status" value="1"/>
</dbReference>
<comment type="cofactor">
    <cofactor evidence="1">
        <name>biotin</name>
        <dbReference type="ChEBI" id="CHEBI:57586"/>
    </cofactor>
</comment>
<reference evidence="18 19" key="1">
    <citation type="submission" date="2015-09" db="EMBL/GenBank/DDBJ databases">
        <authorList>
            <consortium name="Swine Surveillance"/>
        </authorList>
    </citation>
    <scope>NUCLEOTIDE SEQUENCE [LARGE SCALE GENOMIC DNA]</scope>
    <source>
        <strain evidence="18 19">CECT 8399</strain>
    </source>
</reference>
<dbReference type="InterPro" id="IPR050856">
    <property type="entry name" value="Biotin_carboxylase_complex"/>
</dbReference>
<proteinExistence type="predicted"/>
<dbReference type="SUPFAM" id="SSF56059">
    <property type="entry name" value="Glutathione synthetase ATP-binding domain-like"/>
    <property type="match status" value="1"/>
</dbReference>
<dbReference type="CDD" id="cd06850">
    <property type="entry name" value="biotinyl_domain"/>
    <property type="match status" value="1"/>
</dbReference>
<evidence type="ECO:0000256" key="11">
    <source>
        <dbReference type="ARBA" id="ARBA00023211"/>
    </source>
</evidence>
<dbReference type="GO" id="GO:0016042">
    <property type="term" value="P:lipid catabolic process"/>
    <property type="evidence" value="ECO:0007669"/>
    <property type="project" value="UniProtKB-KW"/>
</dbReference>
<evidence type="ECO:0000259" key="15">
    <source>
        <dbReference type="PROSITE" id="PS50968"/>
    </source>
</evidence>
<dbReference type="Pfam" id="PF00364">
    <property type="entry name" value="Biotin_lipoyl"/>
    <property type="match status" value="1"/>
</dbReference>
<comment type="catalytic activity">
    <reaction evidence="13">
        <text>propanoyl-CoA + hydrogencarbonate + ATP = (S)-methylmalonyl-CoA + ADP + phosphate + H(+)</text>
        <dbReference type="Rhea" id="RHEA:23720"/>
        <dbReference type="ChEBI" id="CHEBI:15378"/>
        <dbReference type="ChEBI" id="CHEBI:17544"/>
        <dbReference type="ChEBI" id="CHEBI:30616"/>
        <dbReference type="ChEBI" id="CHEBI:43474"/>
        <dbReference type="ChEBI" id="CHEBI:57327"/>
        <dbReference type="ChEBI" id="CHEBI:57392"/>
        <dbReference type="ChEBI" id="CHEBI:456216"/>
        <dbReference type="EC" id="6.4.1.3"/>
    </reaction>
    <physiologicalReaction direction="left-to-right" evidence="13">
        <dbReference type="Rhea" id="RHEA:23721"/>
    </physiologicalReaction>
</comment>
<dbReference type="Gene3D" id="3.30.700.30">
    <property type="match status" value="1"/>
</dbReference>
<keyword evidence="12" id="KW-0092">Biotin</keyword>
<evidence type="ECO:0000259" key="17">
    <source>
        <dbReference type="PROSITE" id="PS50979"/>
    </source>
</evidence>
<dbReference type="PROSITE" id="PS50968">
    <property type="entry name" value="BIOTINYL_LIPOYL"/>
    <property type="match status" value="1"/>
</dbReference>
<dbReference type="UniPathway" id="UPA00945">
    <property type="reaction ID" value="UER00908"/>
</dbReference>
<dbReference type="STRING" id="1396826.PHA8399_01769"/>
<evidence type="ECO:0000256" key="2">
    <source>
        <dbReference type="ARBA" id="ARBA00005060"/>
    </source>
</evidence>
<evidence type="ECO:0000256" key="14">
    <source>
        <dbReference type="PROSITE-ProRule" id="PRU00409"/>
    </source>
</evidence>
<dbReference type="Proteomes" id="UP000051326">
    <property type="component" value="Unassembled WGS sequence"/>
</dbReference>
<dbReference type="PANTHER" id="PTHR18866:SF33">
    <property type="entry name" value="METHYLCROTONOYL-COA CARBOXYLASE SUBUNIT ALPHA, MITOCHONDRIAL-RELATED"/>
    <property type="match status" value="1"/>
</dbReference>
<feature type="domain" description="Lipoyl-binding" evidence="15">
    <location>
        <begin position="605"/>
        <end position="681"/>
    </location>
</feature>
<gene>
    <name evidence="18" type="primary">cfiB_2</name>
    <name evidence="18" type="ORF">PHA8399_01769</name>
</gene>
<dbReference type="InterPro" id="IPR005482">
    <property type="entry name" value="Biotin_COase_C"/>
</dbReference>
<evidence type="ECO:0000256" key="12">
    <source>
        <dbReference type="ARBA" id="ARBA00023267"/>
    </source>
</evidence>
<dbReference type="Pfam" id="PF02785">
    <property type="entry name" value="Biotin_carb_C"/>
    <property type="match status" value="1"/>
</dbReference>
<dbReference type="GO" id="GO:0005524">
    <property type="term" value="F:ATP binding"/>
    <property type="evidence" value="ECO:0007669"/>
    <property type="project" value="UniProtKB-UniRule"/>
</dbReference>
<dbReference type="Pfam" id="PF18140">
    <property type="entry name" value="PCC_BT"/>
    <property type="match status" value="1"/>
</dbReference>
<dbReference type="InterPro" id="IPR011054">
    <property type="entry name" value="Rudment_hybrid_motif"/>
</dbReference>
<dbReference type="InterPro" id="IPR001882">
    <property type="entry name" value="Biotin_BS"/>
</dbReference>
<name>A0A0P1HND7_9RHOB</name>
<dbReference type="PROSITE" id="PS50979">
    <property type="entry name" value="BC"/>
    <property type="match status" value="1"/>
</dbReference>
<feature type="domain" description="Biotin carboxylation" evidence="17">
    <location>
        <begin position="1"/>
        <end position="466"/>
    </location>
</feature>
<dbReference type="PANTHER" id="PTHR18866">
    <property type="entry name" value="CARBOXYLASE:PYRUVATE/ACETYL-COA/PROPIONYL-COA CARBOXYLASE"/>
    <property type="match status" value="1"/>
</dbReference>
<dbReference type="Gene3D" id="2.40.50.100">
    <property type="match status" value="1"/>
</dbReference>
<dbReference type="SUPFAM" id="SSF51230">
    <property type="entry name" value="Single hybrid motif"/>
    <property type="match status" value="1"/>
</dbReference>
<dbReference type="InterPro" id="IPR011764">
    <property type="entry name" value="Biotin_carboxylation_dom"/>
</dbReference>
<keyword evidence="4 18" id="KW-0436">Ligase</keyword>
<keyword evidence="11" id="KW-0464">Manganese</keyword>
<dbReference type="NCBIfam" id="NF006367">
    <property type="entry name" value="PRK08591.1"/>
    <property type="match status" value="1"/>
</dbReference>
<dbReference type="PROSITE" id="PS00867">
    <property type="entry name" value="CPSASE_2"/>
    <property type="match status" value="1"/>
</dbReference>
<organism evidence="18 19">
    <name type="scientific">Leisingera aquaemixtae</name>
    <dbReference type="NCBI Taxonomy" id="1396826"/>
    <lineage>
        <taxon>Bacteria</taxon>
        <taxon>Pseudomonadati</taxon>
        <taxon>Pseudomonadota</taxon>
        <taxon>Alphaproteobacteria</taxon>
        <taxon>Rhodobacterales</taxon>
        <taxon>Roseobacteraceae</taxon>
        <taxon>Leisingera</taxon>
    </lineage>
</organism>
<evidence type="ECO:0000256" key="10">
    <source>
        <dbReference type="ARBA" id="ARBA00023098"/>
    </source>
</evidence>
<evidence type="ECO:0000256" key="5">
    <source>
        <dbReference type="ARBA" id="ARBA00022723"/>
    </source>
</evidence>
<dbReference type="InterPro" id="IPR005479">
    <property type="entry name" value="CPAse_ATP-bd"/>
</dbReference>
<dbReference type="FunFam" id="3.30.1490.20:FF:000018">
    <property type="entry name" value="Biotin carboxylase"/>
    <property type="match status" value="1"/>
</dbReference>
<dbReference type="GO" id="GO:0046872">
    <property type="term" value="F:metal ion binding"/>
    <property type="evidence" value="ECO:0007669"/>
    <property type="project" value="UniProtKB-KW"/>
</dbReference>
<evidence type="ECO:0000313" key="19">
    <source>
        <dbReference type="Proteomes" id="UP000051326"/>
    </source>
</evidence>
<accession>A0A0P1HND7</accession>
<dbReference type="AlphaFoldDB" id="A0A0P1HND7"/>
<evidence type="ECO:0000256" key="4">
    <source>
        <dbReference type="ARBA" id="ARBA00022598"/>
    </source>
</evidence>
<dbReference type="PROSITE" id="PS00866">
    <property type="entry name" value="CPSASE_1"/>
    <property type="match status" value="1"/>
</dbReference>
<dbReference type="RefSeq" id="WP_058285785.1">
    <property type="nucleotide sequence ID" value="NZ_CYSR01000021.1"/>
</dbReference>
<dbReference type="InterPro" id="IPR000089">
    <property type="entry name" value="Biotin_lipoyl"/>
</dbReference>
<comment type="pathway">
    <text evidence="2">Metabolic intermediate metabolism; propanoyl-CoA degradation; succinyl-CoA from propanoyl-CoA: step 1/3.</text>
</comment>
<evidence type="ECO:0000256" key="8">
    <source>
        <dbReference type="ARBA" id="ARBA00022842"/>
    </source>
</evidence>
<dbReference type="EMBL" id="CYSR01000021">
    <property type="protein sequence ID" value="CUH99647.1"/>
    <property type="molecule type" value="Genomic_DNA"/>
</dbReference>
<dbReference type="GO" id="GO:0004658">
    <property type="term" value="F:propionyl-CoA carboxylase activity"/>
    <property type="evidence" value="ECO:0007669"/>
    <property type="project" value="UniProtKB-EC"/>
</dbReference>
<dbReference type="SMART" id="SM00878">
    <property type="entry name" value="Biotin_carb_C"/>
    <property type="match status" value="1"/>
</dbReference>
<dbReference type="PROSITE" id="PS00188">
    <property type="entry name" value="BIOTIN"/>
    <property type="match status" value="1"/>
</dbReference>
<sequence length="681" mass="74230">MFDKILIANRGEIACRVIKTARKMGIKTVAIYSDADKQALHVQMADEAVHIGPPPANQSYIVIDKVMEAIRKTGAQAVHPGYGFLSENSKFAEALAAEGVAFVGPPVNSIESMGDKITSKKIAQEAGVSTVPGYMGLIADADEAVKISNEIGYPVMIKASAGGGGKGMRIAWNDEEAREGFQSSKNEAANSFGDDRIFIEKFVTQPRHIEIQVLCDTHGNGIYLGERECSIQRRNQKVVEEAPSPFLDEDTRKAMGEQAVALAKAVGYASAGTVEFIVDGDKNFYFLEMNTRLQVEHPVTELITGVDLVEQMIRVAAGAELPLRQEDVKLTGWAIENRLYAEDPYRGFLPSIGRLTRYRPPQETAAGPMLENGKWQGNAPAGETAVRNDTGVYEGGEISMYYDPMIAKLCTWAPTREEAIDAMRIALDSFEVEGIGHNLPFLSAVMDHPKFISGDMTTAFIAEEYPEGFEGVELHSDDLRKIAAACAAMHRVAEIRRTRVSGRMDNHERKVGTDWVVSLQGQSFDVVIDADREGATVNFQGGGSYRVTSDWTPGDQLATVKVNGETLVLKTGKATQGFRIRSRGADLAVKVRTPRQAELAALMPEKVAPDTSKLLLCPMPGLIVKVDVEVGQEVQEGQNLCTVEAMKMENILRAERKGVVSKINAAPGDSLAVDDVIMEFE</sequence>
<evidence type="ECO:0000256" key="7">
    <source>
        <dbReference type="ARBA" id="ARBA00022840"/>
    </source>
</evidence>